<feature type="compositionally biased region" description="Basic and acidic residues" evidence="1">
    <location>
        <begin position="229"/>
        <end position="246"/>
    </location>
</feature>
<evidence type="ECO:0000313" key="3">
    <source>
        <dbReference type="Proteomes" id="UP000242715"/>
    </source>
</evidence>
<feature type="compositionally biased region" description="Gly residues" evidence="1">
    <location>
        <begin position="205"/>
        <end position="218"/>
    </location>
</feature>
<evidence type="ECO:0000313" key="2">
    <source>
        <dbReference type="EMBL" id="GAU21869.1"/>
    </source>
</evidence>
<dbReference type="PANTHER" id="PTHR34427">
    <property type="entry name" value="DUF4283 DOMAIN PROTEIN"/>
    <property type="match status" value="1"/>
</dbReference>
<protein>
    <recommendedName>
        <fullName evidence="4">DUF4283 domain-containing protein</fullName>
    </recommendedName>
</protein>
<dbReference type="AlphaFoldDB" id="A0A2Z6MSC1"/>
<sequence length="450" mass="49165">MMVETQAGRSFKSAVMGTREGGLLLKEPGILKVPINEALCKELQGSVVGFLAREKDVRRIQTTIYMEGFQSVFVTHVGGNMAMLRSSVVGDVERLLRSKKDTMKYYFSEIKPWNPGLFAVQRELGVLLDFDAETISMARFDVARLKILTDTWKFFDEEFRVEVEGVCFNLWVVEEKGRQRSVAEIGGEYEEQGSAMLPSVAMDGVGEGVGGDGDGGFSGEDEESGNDMDVDRTRNSRDQAPKQKEKVLTCEKSNYISISQMEIPPAPIVYVGNEVAKFRTAVDVTFLAESAHGEEREVGCNSGTQGVAEAVQVDLVDGGPQNKLQLLGQQPEPAGVGHNELGSTNSDPNDLGLQGEIMGSRYTSLSEPEEAFSSHRALAPRRTQKLNKNRSGPKFNPLGAPTCIKLREAVKEVGAKARRGRRLKEGRGGEVSGDGSIDVISGKEKSMRMV</sequence>
<proteinExistence type="predicted"/>
<evidence type="ECO:0008006" key="4">
    <source>
        <dbReference type="Google" id="ProtNLM"/>
    </source>
</evidence>
<feature type="region of interest" description="Disordered" evidence="1">
    <location>
        <begin position="415"/>
        <end position="450"/>
    </location>
</feature>
<dbReference type="PANTHER" id="PTHR34427:SF5">
    <property type="entry name" value="DUF4283 DOMAIN-CONTAINING PROTEIN"/>
    <property type="match status" value="1"/>
</dbReference>
<feature type="region of interest" description="Disordered" evidence="1">
    <location>
        <begin position="201"/>
        <end position="246"/>
    </location>
</feature>
<accession>A0A2Z6MSC1</accession>
<evidence type="ECO:0000256" key="1">
    <source>
        <dbReference type="SAM" id="MobiDB-lite"/>
    </source>
</evidence>
<feature type="compositionally biased region" description="Basic and acidic residues" evidence="1">
    <location>
        <begin position="441"/>
        <end position="450"/>
    </location>
</feature>
<name>A0A2Z6MSC1_TRISU</name>
<organism evidence="2 3">
    <name type="scientific">Trifolium subterraneum</name>
    <name type="common">Subterranean clover</name>
    <dbReference type="NCBI Taxonomy" id="3900"/>
    <lineage>
        <taxon>Eukaryota</taxon>
        <taxon>Viridiplantae</taxon>
        <taxon>Streptophyta</taxon>
        <taxon>Embryophyta</taxon>
        <taxon>Tracheophyta</taxon>
        <taxon>Spermatophyta</taxon>
        <taxon>Magnoliopsida</taxon>
        <taxon>eudicotyledons</taxon>
        <taxon>Gunneridae</taxon>
        <taxon>Pentapetalae</taxon>
        <taxon>rosids</taxon>
        <taxon>fabids</taxon>
        <taxon>Fabales</taxon>
        <taxon>Fabaceae</taxon>
        <taxon>Papilionoideae</taxon>
        <taxon>50 kb inversion clade</taxon>
        <taxon>NPAAA clade</taxon>
        <taxon>Hologalegina</taxon>
        <taxon>IRL clade</taxon>
        <taxon>Trifolieae</taxon>
        <taxon>Trifolium</taxon>
    </lineage>
</organism>
<feature type="compositionally biased region" description="Acidic residues" evidence="1">
    <location>
        <begin position="219"/>
        <end position="228"/>
    </location>
</feature>
<dbReference type="EMBL" id="DF973239">
    <property type="protein sequence ID" value="GAU21869.1"/>
    <property type="molecule type" value="Genomic_DNA"/>
</dbReference>
<gene>
    <name evidence="2" type="ORF">TSUD_33660</name>
</gene>
<reference evidence="3" key="1">
    <citation type="journal article" date="2017" name="Front. Plant Sci.">
        <title>Climate Clever Clovers: New Paradigm to Reduce the Environmental Footprint of Ruminants by Breeding Low Methanogenic Forages Utilizing Haplotype Variation.</title>
        <authorList>
            <person name="Kaur P."/>
            <person name="Appels R."/>
            <person name="Bayer P.E."/>
            <person name="Keeble-Gagnere G."/>
            <person name="Wang J."/>
            <person name="Hirakawa H."/>
            <person name="Shirasawa K."/>
            <person name="Vercoe P."/>
            <person name="Stefanova K."/>
            <person name="Durmic Z."/>
            <person name="Nichols P."/>
            <person name="Revell C."/>
            <person name="Isobe S.N."/>
            <person name="Edwards D."/>
            <person name="Erskine W."/>
        </authorList>
    </citation>
    <scope>NUCLEOTIDE SEQUENCE [LARGE SCALE GENOMIC DNA]</scope>
    <source>
        <strain evidence="3">cv. Daliak</strain>
    </source>
</reference>
<keyword evidence="3" id="KW-1185">Reference proteome</keyword>
<dbReference type="Proteomes" id="UP000242715">
    <property type="component" value="Unassembled WGS sequence"/>
</dbReference>